<reference evidence="5" key="1">
    <citation type="submission" date="2016-10" db="EMBL/GenBank/DDBJ databases">
        <authorList>
            <person name="Varghese N."/>
            <person name="Submissions S."/>
        </authorList>
    </citation>
    <scope>NUCLEOTIDE SEQUENCE [LARGE SCALE GENOMIC DNA]</scope>
    <source>
        <strain evidence="5">CGMCC 1.6992</strain>
    </source>
</reference>
<dbReference type="GO" id="GO:0046872">
    <property type="term" value="F:metal ion binding"/>
    <property type="evidence" value="ECO:0007669"/>
    <property type="project" value="UniProtKB-KW"/>
</dbReference>
<dbReference type="PANTHER" id="PTHR22789:SF0">
    <property type="entry name" value="3-OXO-TETRONATE 4-PHOSPHATE DECARBOXYLASE-RELATED"/>
    <property type="match status" value="1"/>
</dbReference>
<dbReference type="GO" id="GO:0016832">
    <property type="term" value="F:aldehyde-lyase activity"/>
    <property type="evidence" value="ECO:0007669"/>
    <property type="project" value="TreeGrafter"/>
</dbReference>
<accession>A0A1G7FW87</accession>
<evidence type="ECO:0000256" key="2">
    <source>
        <dbReference type="ARBA" id="ARBA00023239"/>
    </source>
</evidence>
<gene>
    <name evidence="4" type="ORF">SAMN04488243_11114</name>
</gene>
<dbReference type="EMBL" id="FNBC01000011">
    <property type="protein sequence ID" value="SDE80163.1"/>
    <property type="molecule type" value="Genomic_DNA"/>
</dbReference>
<evidence type="ECO:0000313" key="5">
    <source>
        <dbReference type="Proteomes" id="UP000199446"/>
    </source>
</evidence>
<sequence length="210" mass="23052">MGLPRAQREGEARVHNGAMLARVFTAFRQVGEDLFRQRLISATAGNFSVRTKEGFLITKSGVQKAHLTPEDLLEVPLEGPIPEGASVESVIHREVYRRTGAQALVHAHPRVAVALSLELDRILPLDLEGQYYLKEVPVLAPKTVSATEEAALSVAEALARHPVCLLRGHGAFALGSKEKPEEALLQAYSLMTTLEESAEILLYRRLWGRG</sequence>
<dbReference type="Gene3D" id="3.40.225.10">
    <property type="entry name" value="Class II aldolase/adducin N-terminal domain"/>
    <property type="match status" value="1"/>
</dbReference>
<dbReference type="SMART" id="SM01007">
    <property type="entry name" value="Aldolase_II"/>
    <property type="match status" value="1"/>
</dbReference>
<keyword evidence="1" id="KW-0479">Metal-binding</keyword>
<keyword evidence="2" id="KW-0456">Lyase</keyword>
<dbReference type="InterPro" id="IPR001303">
    <property type="entry name" value="Aldolase_II/adducin_N"/>
</dbReference>
<evidence type="ECO:0000259" key="3">
    <source>
        <dbReference type="SMART" id="SM01007"/>
    </source>
</evidence>
<feature type="domain" description="Class II aldolase/adducin N-terminal" evidence="3">
    <location>
        <begin position="25"/>
        <end position="202"/>
    </location>
</feature>
<dbReference type="PANTHER" id="PTHR22789">
    <property type="entry name" value="FUCULOSE PHOSPHATE ALDOLASE"/>
    <property type="match status" value="1"/>
</dbReference>
<dbReference type="SUPFAM" id="SSF53639">
    <property type="entry name" value="AraD/HMP-PK domain-like"/>
    <property type="match status" value="1"/>
</dbReference>
<proteinExistence type="predicted"/>
<name>A0A1G7FW87_9DEIN</name>
<dbReference type="Pfam" id="PF00596">
    <property type="entry name" value="Aldolase_II"/>
    <property type="match status" value="1"/>
</dbReference>
<evidence type="ECO:0000256" key="1">
    <source>
        <dbReference type="ARBA" id="ARBA00022723"/>
    </source>
</evidence>
<keyword evidence="5" id="KW-1185">Reference proteome</keyword>
<dbReference type="GO" id="GO:0019323">
    <property type="term" value="P:pentose catabolic process"/>
    <property type="evidence" value="ECO:0007669"/>
    <property type="project" value="TreeGrafter"/>
</dbReference>
<dbReference type="AlphaFoldDB" id="A0A1G7FW87"/>
<dbReference type="InterPro" id="IPR050197">
    <property type="entry name" value="Aldolase_class_II_sugar_metab"/>
</dbReference>
<protein>
    <submittedName>
        <fullName evidence="4">L-fuculose-phosphate aldolase</fullName>
    </submittedName>
</protein>
<organism evidence="4 5">
    <name type="scientific">Thermus arciformis</name>
    <dbReference type="NCBI Taxonomy" id="482827"/>
    <lineage>
        <taxon>Bacteria</taxon>
        <taxon>Thermotogati</taxon>
        <taxon>Deinococcota</taxon>
        <taxon>Deinococci</taxon>
        <taxon>Thermales</taxon>
        <taxon>Thermaceae</taxon>
        <taxon>Thermus</taxon>
    </lineage>
</organism>
<dbReference type="STRING" id="482827.SAMN04488243_11114"/>
<dbReference type="GO" id="GO:0005829">
    <property type="term" value="C:cytosol"/>
    <property type="evidence" value="ECO:0007669"/>
    <property type="project" value="TreeGrafter"/>
</dbReference>
<dbReference type="Proteomes" id="UP000199446">
    <property type="component" value="Unassembled WGS sequence"/>
</dbReference>
<evidence type="ECO:0000313" key="4">
    <source>
        <dbReference type="EMBL" id="SDE80163.1"/>
    </source>
</evidence>
<dbReference type="InterPro" id="IPR036409">
    <property type="entry name" value="Aldolase_II/adducin_N_sf"/>
</dbReference>